<organism evidence="3 4">
    <name type="scientific">Caerostris extrusa</name>
    <name type="common">Bark spider</name>
    <name type="synonym">Caerostris bankana</name>
    <dbReference type="NCBI Taxonomy" id="172846"/>
    <lineage>
        <taxon>Eukaryota</taxon>
        <taxon>Metazoa</taxon>
        <taxon>Ecdysozoa</taxon>
        <taxon>Arthropoda</taxon>
        <taxon>Chelicerata</taxon>
        <taxon>Arachnida</taxon>
        <taxon>Araneae</taxon>
        <taxon>Araneomorphae</taxon>
        <taxon>Entelegynae</taxon>
        <taxon>Araneoidea</taxon>
        <taxon>Araneidae</taxon>
        <taxon>Caerostris</taxon>
    </lineage>
</organism>
<keyword evidence="2" id="KW-0732">Signal</keyword>
<protein>
    <submittedName>
        <fullName evidence="3">Uncharacterized protein</fullName>
    </submittedName>
</protein>
<feature type="compositionally biased region" description="Basic and acidic residues" evidence="1">
    <location>
        <begin position="101"/>
        <end position="111"/>
    </location>
</feature>
<evidence type="ECO:0000256" key="1">
    <source>
        <dbReference type="SAM" id="MobiDB-lite"/>
    </source>
</evidence>
<evidence type="ECO:0000256" key="2">
    <source>
        <dbReference type="SAM" id="SignalP"/>
    </source>
</evidence>
<sequence length="129" mass="14682">MLPNKRICGIVLLALISVSIAIPLQRERRSIIKDYFNPLRYPTIPLLFKKGEDGKYHLKKNSEPMSSTVEYVLANDDISNEIVKPLEPEQSSKLTEDINTESEKKMLEPPKEIPTIPEKGKKQLQLPLA</sequence>
<name>A0AAV4W0X4_CAEEX</name>
<feature type="region of interest" description="Disordered" evidence="1">
    <location>
        <begin position="84"/>
        <end position="129"/>
    </location>
</feature>
<feature type="signal peptide" evidence="2">
    <location>
        <begin position="1"/>
        <end position="21"/>
    </location>
</feature>
<keyword evidence="4" id="KW-1185">Reference proteome</keyword>
<dbReference type="EMBL" id="BPLR01015456">
    <property type="protein sequence ID" value="GIY76257.1"/>
    <property type="molecule type" value="Genomic_DNA"/>
</dbReference>
<accession>A0AAV4W0X4</accession>
<evidence type="ECO:0000313" key="3">
    <source>
        <dbReference type="EMBL" id="GIY76257.1"/>
    </source>
</evidence>
<comment type="caution">
    <text evidence="3">The sequence shown here is derived from an EMBL/GenBank/DDBJ whole genome shotgun (WGS) entry which is preliminary data.</text>
</comment>
<evidence type="ECO:0000313" key="4">
    <source>
        <dbReference type="Proteomes" id="UP001054945"/>
    </source>
</evidence>
<dbReference type="Proteomes" id="UP001054945">
    <property type="component" value="Unassembled WGS sequence"/>
</dbReference>
<gene>
    <name evidence="3" type="ORF">CEXT_753161</name>
</gene>
<dbReference type="AlphaFoldDB" id="A0AAV4W0X4"/>
<proteinExistence type="predicted"/>
<feature type="chain" id="PRO_5043719314" evidence="2">
    <location>
        <begin position="22"/>
        <end position="129"/>
    </location>
</feature>
<reference evidence="3 4" key="1">
    <citation type="submission" date="2021-06" db="EMBL/GenBank/DDBJ databases">
        <title>Caerostris extrusa draft genome.</title>
        <authorList>
            <person name="Kono N."/>
            <person name="Arakawa K."/>
        </authorList>
    </citation>
    <scope>NUCLEOTIDE SEQUENCE [LARGE SCALE GENOMIC DNA]</scope>
</reference>